<keyword evidence="7 9" id="KW-0456">Lyase</keyword>
<comment type="caution">
    <text evidence="11">The sequence shown here is derived from an EMBL/GenBank/DDBJ whole genome shotgun (WGS) entry which is preliminary data.</text>
</comment>
<dbReference type="InterPro" id="IPR013785">
    <property type="entry name" value="Aldolase_TIM"/>
</dbReference>
<keyword evidence="5 9" id="KW-0822">Tryptophan biosynthesis</keyword>
<evidence type="ECO:0000256" key="2">
    <source>
        <dbReference type="ARBA" id="ARBA00004733"/>
    </source>
</evidence>
<dbReference type="OrthoDB" id="9804578at2"/>
<keyword evidence="4 9" id="KW-0028">Amino-acid biosynthesis</keyword>
<dbReference type="PANTHER" id="PTHR43406">
    <property type="entry name" value="TRYPTOPHAN SYNTHASE, ALPHA CHAIN"/>
    <property type="match status" value="1"/>
</dbReference>
<feature type="active site" description="Proton acceptor" evidence="9">
    <location>
        <position position="49"/>
    </location>
</feature>
<keyword evidence="12" id="KW-1185">Reference proteome</keyword>
<dbReference type="InterPro" id="IPR011060">
    <property type="entry name" value="RibuloseP-bd_barrel"/>
</dbReference>
<evidence type="ECO:0000313" key="11">
    <source>
        <dbReference type="EMBL" id="MTW22175.1"/>
    </source>
</evidence>
<dbReference type="PANTHER" id="PTHR43406:SF1">
    <property type="entry name" value="TRYPTOPHAN SYNTHASE ALPHA CHAIN, CHLOROPLASTIC"/>
    <property type="match status" value="1"/>
</dbReference>
<feature type="active site" description="Proton acceptor" evidence="9">
    <location>
        <position position="60"/>
    </location>
</feature>
<name>A0A6N8ED82_9GAMM</name>
<sequence>MSRIAQRFEQLKAQGRTALIPFVTAGDPGPATTVPLMHAMVEAGADIIELGVPFSDPMADGPVIQRATERALAQGVRLADVLEIVRAFRERDNETPVVLMGYLNPIEIMGYTAFAERANAAGVDGALIVDLPPEEGHELVTTLKAQGLDLVYLLAPTSTEDRIRRIGTVASGFVYYVSVKGVTGAANLDTADVAEHLARIRATVDLPVGVGFGIRDAETAARVAEVADAVIVGSAIVGRIEALVETPERIPETVGAFLAELRAAIDSVR</sequence>
<dbReference type="Pfam" id="PF00290">
    <property type="entry name" value="Trp_syntA"/>
    <property type="match status" value="1"/>
</dbReference>
<dbReference type="GO" id="GO:0005829">
    <property type="term" value="C:cytosol"/>
    <property type="evidence" value="ECO:0007669"/>
    <property type="project" value="TreeGrafter"/>
</dbReference>
<evidence type="ECO:0000256" key="9">
    <source>
        <dbReference type="HAMAP-Rule" id="MF_00131"/>
    </source>
</evidence>
<evidence type="ECO:0000313" key="12">
    <source>
        <dbReference type="Proteomes" id="UP000434044"/>
    </source>
</evidence>
<evidence type="ECO:0000256" key="5">
    <source>
        <dbReference type="ARBA" id="ARBA00022822"/>
    </source>
</evidence>
<dbReference type="FunFam" id="3.20.20.70:FF:000037">
    <property type="entry name" value="Tryptophan synthase alpha chain"/>
    <property type="match status" value="1"/>
</dbReference>
<accession>A0A6N8ED82</accession>
<dbReference type="AlphaFoldDB" id="A0A6N8ED82"/>
<comment type="catalytic activity">
    <reaction evidence="8 9">
        <text>(1S,2R)-1-C-(indol-3-yl)glycerol 3-phosphate + L-serine = D-glyceraldehyde 3-phosphate + L-tryptophan + H2O</text>
        <dbReference type="Rhea" id="RHEA:10532"/>
        <dbReference type="ChEBI" id="CHEBI:15377"/>
        <dbReference type="ChEBI" id="CHEBI:33384"/>
        <dbReference type="ChEBI" id="CHEBI:57912"/>
        <dbReference type="ChEBI" id="CHEBI:58866"/>
        <dbReference type="ChEBI" id="CHEBI:59776"/>
        <dbReference type="EC" id="4.2.1.20"/>
    </reaction>
</comment>
<gene>
    <name evidence="9" type="primary">trpA</name>
    <name evidence="11" type="ORF">GJ668_13885</name>
</gene>
<dbReference type="CDD" id="cd04724">
    <property type="entry name" value="Tryptophan_synthase_alpha"/>
    <property type="match status" value="1"/>
</dbReference>
<dbReference type="SUPFAM" id="SSF51366">
    <property type="entry name" value="Ribulose-phoshate binding barrel"/>
    <property type="match status" value="1"/>
</dbReference>
<dbReference type="GO" id="GO:0004834">
    <property type="term" value="F:tryptophan synthase activity"/>
    <property type="evidence" value="ECO:0007669"/>
    <property type="project" value="UniProtKB-UniRule"/>
</dbReference>
<evidence type="ECO:0000256" key="1">
    <source>
        <dbReference type="ARBA" id="ARBA00003365"/>
    </source>
</evidence>
<dbReference type="Proteomes" id="UP000434044">
    <property type="component" value="Unassembled WGS sequence"/>
</dbReference>
<comment type="pathway">
    <text evidence="2 9">Amino-acid biosynthesis; L-tryptophan biosynthesis; L-tryptophan from chorismate: step 5/5.</text>
</comment>
<evidence type="ECO:0000256" key="3">
    <source>
        <dbReference type="ARBA" id="ARBA00011270"/>
    </source>
</evidence>
<evidence type="ECO:0000256" key="8">
    <source>
        <dbReference type="ARBA" id="ARBA00049047"/>
    </source>
</evidence>
<evidence type="ECO:0000256" key="10">
    <source>
        <dbReference type="RuleBase" id="RU003662"/>
    </source>
</evidence>
<organism evidence="11 12">
    <name type="scientific">Allochromatium palmeri</name>
    <dbReference type="NCBI Taxonomy" id="231048"/>
    <lineage>
        <taxon>Bacteria</taxon>
        <taxon>Pseudomonadati</taxon>
        <taxon>Pseudomonadota</taxon>
        <taxon>Gammaproteobacteria</taxon>
        <taxon>Chromatiales</taxon>
        <taxon>Chromatiaceae</taxon>
        <taxon>Allochromatium</taxon>
    </lineage>
</organism>
<dbReference type="Gene3D" id="3.20.20.70">
    <property type="entry name" value="Aldolase class I"/>
    <property type="match status" value="1"/>
</dbReference>
<comment type="subunit">
    <text evidence="3 9">Tetramer of two alpha and two beta chains.</text>
</comment>
<proteinExistence type="inferred from homology"/>
<dbReference type="HAMAP" id="MF_00131">
    <property type="entry name" value="Trp_synth_alpha"/>
    <property type="match status" value="1"/>
</dbReference>
<dbReference type="NCBIfam" id="TIGR00262">
    <property type="entry name" value="trpA"/>
    <property type="match status" value="1"/>
</dbReference>
<reference evidence="11 12" key="1">
    <citation type="submission" date="2019-11" db="EMBL/GenBank/DDBJ databases">
        <title>Whole-genome sequence of the anaerobic purple sulfur bacterium Allochromatium palmeri DSM 15591.</title>
        <authorList>
            <person name="Kyndt J.A."/>
            <person name="Meyer T.E."/>
        </authorList>
    </citation>
    <scope>NUCLEOTIDE SEQUENCE [LARGE SCALE GENOMIC DNA]</scope>
    <source>
        <strain evidence="11 12">DSM 15591</strain>
    </source>
</reference>
<evidence type="ECO:0000256" key="7">
    <source>
        <dbReference type="ARBA" id="ARBA00023239"/>
    </source>
</evidence>
<evidence type="ECO:0000256" key="4">
    <source>
        <dbReference type="ARBA" id="ARBA00022605"/>
    </source>
</evidence>
<dbReference type="InterPro" id="IPR018204">
    <property type="entry name" value="Trp_synthase_alpha_AS"/>
</dbReference>
<dbReference type="InterPro" id="IPR002028">
    <property type="entry name" value="Trp_synthase_suA"/>
</dbReference>
<comment type="similarity">
    <text evidence="9 10">Belongs to the TrpA family.</text>
</comment>
<dbReference type="EMBL" id="WNKT01000033">
    <property type="protein sequence ID" value="MTW22175.1"/>
    <property type="molecule type" value="Genomic_DNA"/>
</dbReference>
<dbReference type="PROSITE" id="PS00167">
    <property type="entry name" value="TRP_SYNTHASE_ALPHA"/>
    <property type="match status" value="1"/>
</dbReference>
<dbReference type="UniPathway" id="UPA00035">
    <property type="reaction ID" value="UER00044"/>
</dbReference>
<evidence type="ECO:0000256" key="6">
    <source>
        <dbReference type="ARBA" id="ARBA00023141"/>
    </source>
</evidence>
<dbReference type="EC" id="4.2.1.20" evidence="9"/>
<keyword evidence="6 9" id="KW-0057">Aromatic amino acid biosynthesis</keyword>
<dbReference type="RefSeq" id="WP_155450745.1">
    <property type="nucleotide sequence ID" value="NZ_WNKT01000033.1"/>
</dbReference>
<comment type="function">
    <text evidence="1 9">The alpha subunit is responsible for the aldol cleavage of indoleglycerol phosphate to indole and glyceraldehyde 3-phosphate.</text>
</comment>
<protein>
    <recommendedName>
        <fullName evidence="9">Tryptophan synthase alpha chain</fullName>
        <ecNumber evidence="9">4.2.1.20</ecNumber>
    </recommendedName>
</protein>